<dbReference type="Proteomes" id="UP000518266">
    <property type="component" value="Unassembled WGS sequence"/>
</dbReference>
<dbReference type="PANTHER" id="PTHR21640">
    <property type="match status" value="1"/>
</dbReference>
<dbReference type="EMBL" id="JAAKFY010000013">
    <property type="protein sequence ID" value="KAF3847176.1"/>
    <property type="molecule type" value="Genomic_DNA"/>
</dbReference>
<evidence type="ECO:0000313" key="4">
    <source>
        <dbReference type="Proteomes" id="UP000518266"/>
    </source>
</evidence>
<dbReference type="AlphaFoldDB" id="A0A7J5YCI5"/>
<feature type="transmembrane region" description="Helical" evidence="2">
    <location>
        <begin position="381"/>
        <end position="402"/>
    </location>
</feature>
<feature type="region of interest" description="Disordered" evidence="1">
    <location>
        <begin position="263"/>
        <end position="332"/>
    </location>
</feature>
<keyword evidence="4" id="KW-1185">Reference proteome</keyword>
<feature type="region of interest" description="Disordered" evidence="1">
    <location>
        <begin position="348"/>
        <end position="374"/>
    </location>
</feature>
<keyword evidence="2" id="KW-1133">Transmembrane helix</keyword>
<dbReference type="GO" id="GO:0034993">
    <property type="term" value="C:meiotic nuclear membrane microtubule tethering complex"/>
    <property type="evidence" value="ECO:0007669"/>
    <property type="project" value="InterPro"/>
</dbReference>
<reference evidence="3 4" key="1">
    <citation type="submission" date="2020-03" db="EMBL/GenBank/DDBJ databases">
        <title>Dissostichus mawsoni Genome sequencing and assembly.</title>
        <authorList>
            <person name="Park H."/>
        </authorList>
    </citation>
    <scope>NUCLEOTIDE SEQUENCE [LARGE SCALE GENOMIC DNA]</scope>
    <source>
        <strain evidence="3">DM0001</strain>
        <tissue evidence="3">Muscle</tissue>
    </source>
</reference>
<gene>
    <name evidence="3" type="ORF">F7725_020204</name>
</gene>
<evidence type="ECO:0000256" key="2">
    <source>
        <dbReference type="SAM" id="Phobius"/>
    </source>
</evidence>
<protein>
    <recommendedName>
        <fullName evidence="5">KASH domain-containing protein</fullName>
    </recommendedName>
</protein>
<accession>A0A7J5YCI5</accession>
<sequence length="421" mass="47485">MPEFPPPSEGHSDAILTSVGSEVVPEQEVRDMELILDLCESPFLSNSCPLEVNGQETQQVDSSWSHDGDMQGFGQLERRWVLWHDFMKEHDQLDTWLRLAEPARLRCEAGSRLVQLDSLTRRNRTLTRLFHGAMQARLLTAARDCGQRWDDVNAKLEYITTRLKSFQQSVCVNSDRYRLWMSFRDSFRGRGPLLPMSTWGLSGTPQLILDAPSPVTTQTRCILVPAQRLEGWLEHDHPSVLSPIEKKGAGLGRMESSGRHRLLTQRKVDQAWLRVQSPAPSERRTSRSKSVQTDGQCNMDGRHMDAPNKLHPHLNTHHPSPDPSHSPSHDLKAAPDWMKHQYRSDLQAGEEQPCCEGAERLHSEQSVTPSSRAPSSRLHPALLCLLLAAALALLACLIWFLLEPPSSFHLALRYVNGPPPT</sequence>
<name>A0A7J5YCI5_DISMA</name>
<dbReference type="PANTHER" id="PTHR21640:SF1">
    <property type="entry name" value="NESPRIN-4"/>
    <property type="match status" value="1"/>
</dbReference>
<proteinExistence type="predicted"/>
<organism evidence="3 4">
    <name type="scientific">Dissostichus mawsoni</name>
    <name type="common">Antarctic cod</name>
    <dbReference type="NCBI Taxonomy" id="36200"/>
    <lineage>
        <taxon>Eukaryota</taxon>
        <taxon>Metazoa</taxon>
        <taxon>Chordata</taxon>
        <taxon>Craniata</taxon>
        <taxon>Vertebrata</taxon>
        <taxon>Euteleostomi</taxon>
        <taxon>Actinopterygii</taxon>
        <taxon>Neopterygii</taxon>
        <taxon>Teleostei</taxon>
        <taxon>Neoteleostei</taxon>
        <taxon>Acanthomorphata</taxon>
        <taxon>Eupercaria</taxon>
        <taxon>Perciformes</taxon>
        <taxon>Notothenioidei</taxon>
        <taxon>Nototheniidae</taxon>
        <taxon>Dissostichus</taxon>
    </lineage>
</organism>
<evidence type="ECO:0000313" key="3">
    <source>
        <dbReference type="EMBL" id="KAF3847176.1"/>
    </source>
</evidence>
<dbReference type="OrthoDB" id="8676767at2759"/>
<keyword evidence="2" id="KW-0812">Transmembrane</keyword>
<keyword evidence="2" id="KW-0472">Membrane</keyword>
<feature type="compositionally biased region" description="Polar residues" evidence="1">
    <location>
        <begin position="364"/>
        <end position="374"/>
    </location>
</feature>
<evidence type="ECO:0000256" key="1">
    <source>
        <dbReference type="SAM" id="MobiDB-lite"/>
    </source>
</evidence>
<comment type="caution">
    <text evidence="3">The sequence shown here is derived from an EMBL/GenBank/DDBJ whole genome shotgun (WGS) entry which is preliminary data.</text>
</comment>
<evidence type="ECO:0008006" key="5">
    <source>
        <dbReference type="Google" id="ProtNLM"/>
    </source>
</evidence>
<dbReference type="InterPro" id="IPR030268">
    <property type="entry name" value="SYNE4"/>
</dbReference>